<sequence>MLGAWREGGRRWMSMKGLMQRHVLIVYDLDPDVHVPLLFDVLHAHRPLLISDLFDYAVKIHHSQEIVSRTIEDPHKFHRYTYSDWGKRTKRMANSLKELGVTSGDRVATIAWNGYRHFELYYAISGGGAILHTINPRLSAEQMSFIINHAEDKVIFVDLTFFKALQAILPKLSTVKAIVVMSDKKHVACLDYLQYEFVWLAMDGKSIAELLCAERVSCTAGVPTVWSMLFNYLESTGTRVPDLKRVLVGGAACPPSMIATWEKKFKARPRVRCQHAWGMTELSPTGVINDLPKLDDNEYPISQTSDKLPRDGKTAGRLKIRGNWVLESYYKSDKPAVDEDGWFDSGDVATISEDGYMQITDRNKDLIKSGGEWISSIELEHAAAIAVTHPVWGERPLIVAVAKENCKVDKQEVFKLFESLPKWSRPDDVAFVDHLPVGGTGKVLKVKLREMFDDHYAKLHNATK</sequence>
<keyword evidence="2" id="KW-0436">Ligase</keyword>
<dbReference type="SUPFAM" id="SSF56801">
    <property type="entry name" value="Acetyl-CoA synthetase-like"/>
    <property type="match status" value="1"/>
</dbReference>
<dbReference type="Pfam" id="PF13193">
    <property type="entry name" value="AMP-binding_C"/>
    <property type="match status" value="1"/>
</dbReference>
<accession>L1JD02</accession>
<name>L1JD02_GUITC</name>
<reference evidence="8" key="3">
    <citation type="submission" date="2016-03" db="UniProtKB">
        <authorList>
            <consortium name="EnsemblProtists"/>
        </authorList>
    </citation>
    <scope>IDENTIFICATION</scope>
</reference>
<dbReference type="InterPro" id="IPR042099">
    <property type="entry name" value="ANL_N_sf"/>
</dbReference>
<dbReference type="PANTHER" id="PTHR43859:SF4">
    <property type="entry name" value="BUTANOATE--COA LIGASE AAE1-RELATED"/>
    <property type="match status" value="1"/>
</dbReference>
<keyword evidence="3" id="KW-0276">Fatty acid metabolism</keyword>
<dbReference type="OMA" id="KWQIPDR"/>
<dbReference type="InterPro" id="IPR025110">
    <property type="entry name" value="AMP-bd_C"/>
</dbReference>
<reference evidence="7 9" key="1">
    <citation type="journal article" date="2012" name="Nature">
        <title>Algal genomes reveal evolutionary mosaicism and the fate of nucleomorphs.</title>
        <authorList>
            <consortium name="DOE Joint Genome Institute"/>
            <person name="Curtis B.A."/>
            <person name="Tanifuji G."/>
            <person name="Burki F."/>
            <person name="Gruber A."/>
            <person name="Irimia M."/>
            <person name="Maruyama S."/>
            <person name="Arias M.C."/>
            <person name="Ball S.G."/>
            <person name="Gile G.H."/>
            <person name="Hirakawa Y."/>
            <person name="Hopkins J.F."/>
            <person name="Kuo A."/>
            <person name="Rensing S.A."/>
            <person name="Schmutz J."/>
            <person name="Symeonidi A."/>
            <person name="Elias M."/>
            <person name="Eveleigh R.J."/>
            <person name="Herman E.K."/>
            <person name="Klute M.J."/>
            <person name="Nakayama T."/>
            <person name="Obornik M."/>
            <person name="Reyes-Prieto A."/>
            <person name="Armbrust E.V."/>
            <person name="Aves S.J."/>
            <person name="Beiko R.G."/>
            <person name="Coutinho P."/>
            <person name="Dacks J.B."/>
            <person name="Durnford D.G."/>
            <person name="Fast N.M."/>
            <person name="Green B.R."/>
            <person name="Grisdale C.J."/>
            <person name="Hempel F."/>
            <person name="Henrissat B."/>
            <person name="Hoppner M.P."/>
            <person name="Ishida K."/>
            <person name="Kim E."/>
            <person name="Koreny L."/>
            <person name="Kroth P.G."/>
            <person name="Liu Y."/>
            <person name="Malik S.B."/>
            <person name="Maier U.G."/>
            <person name="McRose D."/>
            <person name="Mock T."/>
            <person name="Neilson J.A."/>
            <person name="Onodera N.T."/>
            <person name="Poole A.M."/>
            <person name="Pritham E.J."/>
            <person name="Richards T.A."/>
            <person name="Rocap G."/>
            <person name="Roy S.W."/>
            <person name="Sarai C."/>
            <person name="Schaack S."/>
            <person name="Shirato S."/>
            <person name="Slamovits C.H."/>
            <person name="Spencer D.F."/>
            <person name="Suzuki S."/>
            <person name="Worden A.Z."/>
            <person name="Zauner S."/>
            <person name="Barry K."/>
            <person name="Bell C."/>
            <person name="Bharti A.K."/>
            <person name="Crow J.A."/>
            <person name="Grimwood J."/>
            <person name="Kramer R."/>
            <person name="Lindquist E."/>
            <person name="Lucas S."/>
            <person name="Salamov A."/>
            <person name="McFadden G.I."/>
            <person name="Lane C.E."/>
            <person name="Keeling P.J."/>
            <person name="Gray M.W."/>
            <person name="Grigoriev I.V."/>
            <person name="Archibald J.M."/>
        </authorList>
    </citation>
    <scope>NUCLEOTIDE SEQUENCE</scope>
    <source>
        <strain evidence="7 9">CCMP2712</strain>
    </source>
</reference>
<dbReference type="EnsemblProtists" id="EKX45980">
    <property type="protein sequence ID" value="EKX45980"/>
    <property type="gene ID" value="GUITHDRAFT_138473"/>
</dbReference>
<comment type="similarity">
    <text evidence="1">Belongs to the ATP-dependent AMP-binding enzyme family.</text>
</comment>
<gene>
    <name evidence="7" type="ORF">GUITHDRAFT_138473</name>
</gene>
<proteinExistence type="inferred from homology"/>
<evidence type="ECO:0008006" key="10">
    <source>
        <dbReference type="Google" id="ProtNLM"/>
    </source>
</evidence>
<evidence type="ECO:0000259" key="5">
    <source>
        <dbReference type="Pfam" id="PF00501"/>
    </source>
</evidence>
<evidence type="ECO:0000256" key="4">
    <source>
        <dbReference type="ARBA" id="ARBA00023098"/>
    </source>
</evidence>
<evidence type="ECO:0000256" key="2">
    <source>
        <dbReference type="ARBA" id="ARBA00022598"/>
    </source>
</evidence>
<dbReference type="GeneID" id="17302825"/>
<feature type="domain" description="AMP-binding enzyme C-terminal" evidence="6">
    <location>
        <begin position="380"/>
        <end position="442"/>
    </location>
</feature>
<evidence type="ECO:0000313" key="7">
    <source>
        <dbReference type="EMBL" id="EKX45980.1"/>
    </source>
</evidence>
<dbReference type="PaxDb" id="55529-EKX45980"/>
<evidence type="ECO:0000259" key="6">
    <source>
        <dbReference type="Pfam" id="PF13193"/>
    </source>
</evidence>
<keyword evidence="9" id="KW-1185">Reference proteome</keyword>
<reference evidence="9" key="2">
    <citation type="submission" date="2012-11" db="EMBL/GenBank/DDBJ databases">
        <authorList>
            <person name="Kuo A."/>
            <person name="Curtis B.A."/>
            <person name="Tanifuji G."/>
            <person name="Burki F."/>
            <person name="Gruber A."/>
            <person name="Irimia M."/>
            <person name="Maruyama S."/>
            <person name="Arias M.C."/>
            <person name="Ball S.G."/>
            <person name="Gile G.H."/>
            <person name="Hirakawa Y."/>
            <person name="Hopkins J.F."/>
            <person name="Rensing S.A."/>
            <person name="Schmutz J."/>
            <person name="Symeonidi A."/>
            <person name="Elias M."/>
            <person name="Eveleigh R.J."/>
            <person name="Herman E.K."/>
            <person name="Klute M.J."/>
            <person name="Nakayama T."/>
            <person name="Obornik M."/>
            <person name="Reyes-Prieto A."/>
            <person name="Armbrust E.V."/>
            <person name="Aves S.J."/>
            <person name="Beiko R.G."/>
            <person name="Coutinho P."/>
            <person name="Dacks J.B."/>
            <person name="Durnford D.G."/>
            <person name="Fast N.M."/>
            <person name="Green B.R."/>
            <person name="Grisdale C."/>
            <person name="Hempe F."/>
            <person name="Henrissat B."/>
            <person name="Hoppner M.P."/>
            <person name="Ishida K.-I."/>
            <person name="Kim E."/>
            <person name="Koreny L."/>
            <person name="Kroth P.G."/>
            <person name="Liu Y."/>
            <person name="Malik S.-B."/>
            <person name="Maier U.G."/>
            <person name="McRose D."/>
            <person name="Mock T."/>
            <person name="Neilson J.A."/>
            <person name="Onodera N.T."/>
            <person name="Poole A.M."/>
            <person name="Pritham E.J."/>
            <person name="Richards T.A."/>
            <person name="Rocap G."/>
            <person name="Roy S.W."/>
            <person name="Sarai C."/>
            <person name="Schaack S."/>
            <person name="Shirato S."/>
            <person name="Slamovits C.H."/>
            <person name="Spencer D.F."/>
            <person name="Suzuki S."/>
            <person name="Worden A.Z."/>
            <person name="Zauner S."/>
            <person name="Barry K."/>
            <person name="Bell C."/>
            <person name="Bharti A.K."/>
            <person name="Crow J.A."/>
            <person name="Grimwood J."/>
            <person name="Kramer R."/>
            <person name="Lindquist E."/>
            <person name="Lucas S."/>
            <person name="Salamov A."/>
            <person name="McFadden G.I."/>
            <person name="Lane C.E."/>
            <person name="Keeling P.J."/>
            <person name="Gray M.W."/>
            <person name="Grigoriev I.V."/>
            <person name="Archibald J.M."/>
        </authorList>
    </citation>
    <scope>NUCLEOTIDE SEQUENCE</scope>
    <source>
        <strain evidence="9">CCMP2712</strain>
    </source>
</reference>
<organism evidence="7">
    <name type="scientific">Guillardia theta (strain CCMP2712)</name>
    <name type="common">Cryptophyte</name>
    <dbReference type="NCBI Taxonomy" id="905079"/>
    <lineage>
        <taxon>Eukaryota</taxon>
        <taxon>Cryptophyceae</taxon>
        <taxon>Pyrenomonadales</taxon>
        <taxon>Geminigeraceae</taxon>
        <taxon>Guillardia</taxon>
    </lineage>
</organism>
<feature type="domain" description="AMP-dependent synthetase/ligase" evidence="5">
    <location>
        <begin position="75"/>
        <end position="184"/>
    </location>
</feature>
<dbReference type="OrthoDB" id="10253869at2759"/>
<dbReference type="GO" id="GO:0016874">
    <property type="term" value="F:ligase activity"/>
    <property type="evidence" value="ECO:0007669"/>
    <property type="project" value="UniProtKB-KW"/>
</dbReference>
<dbReference type="GO" id="GO:0006631">
    <property type="term" value="P:fatty acid metabolic process"/>
    <property type="evidence" value="ECO:0007669"/>
    <property type="project" value="UniProtKB-KW"/>
</dbReference>
<dbReference type="Proteomes" id="UP000011087">
    <property type="component" value="Unassembled WGS sequence"/>
</dbReference>
<dbReference type="Gene3D" id="3.30.300.30">
    <property type="match status" value="1"/>
</dbReference>
<keyword evidence="4" id="KW-0443">Lipid metabolism</keyword>
<dbReference type="Gene3D" id="3.40.50.12780">
    <property type="entry name" value="N-terminal domain of ligase-like"/>
    <property type="match status" value="2"/>
</dbReference>
<evidence type="ECO:0000256" key="1">
    <source>
        <dbReference type="ARBA" id="ARBA00006432"/>
    </source>
</evidence>
<dbReference type="AlphaFoldDB" id="L1JD02"/>
<evidence type="ECO:0000256" key="3">
    <source>
        <dbReference type="ARBA" id="ARBA00022832"/>
    </source>
</evidence>
<dbReference type="STRING" id="905079.L1JD02"/>
<dbReference type="PANTHER" id="PTHR43859">
    <property type="entry name" value="ACYL-ACTIVATING ENZYME"/>
    <property type="match status" value="1"/>
</dbReference>
<dbReference type="KEGG" id="gtt:GUITHDRAFT_138473"/>
<dbReference type="RefSeq" id="XP_005832960.1">
    <property type="nucleotide sequence ID" value="XM_005832903.1"/>
</dbReference>
<dbReference type="HOGENOM" id="CLU_000022_59_5_1"/>
<evidence type="ECO:0000313" key="8">
    <source>
        <dbReference type="EnsemblProtists" id="EKX45980"/>
    </source>
</evidence>
<feature type="domain" description="AMP-dependent synthetase/ligase" evidence="5">
    <location>
        <begin position="203"/>
        <end position="330"/>
    </location>
</feature>
<protein>
    <recommendedName>
        <fullName evidence="10">AMP-dependent synthetase/ligase domain-containing protein</fullName>
    </recommendedName>
</protein>
<dbReference type="InterPro" id="IPR045851">
    <property type="entry name" value="AMP-bd_C_sf"/>
</dbReference>
<evidence type="ECO:0000313" key="9">
    <source>
        <dbReference type="Proteomes" id="UP000011087"/>
    </source>
</evidence>
<dbReference type="InterPro" id="IPR000873">
    <property type="entry name" value="AMP-dep_synth/lig_dom"/>
</dbReference>
<dbReference type="Pfam" id="PF00501">
    <property type="entry name" value="AMP-binding"/>
    <property type="match status" value="2"/>
</dbReference>
<dbReference type="eggNOG" id="KOG1176">
    <property type="taxonomic scope" value="Eukaryota"/>
</dbReference>
<dbReference type="EMBL" id="JH992996">
    <property type="protein sequence ID" value="EKX45980.1"/>
    <property type="molecule type" value="Genomic_DNA"/>
</dbReference>